<keyword evidence="5" id="KW-1185">Reference proteome</keyword>
<dbReference type="GO" id="GO:0019867">
    <property type="term" value="C:outer membrane"/>
    <property type="evidence" value="ECO:0007669"/>
    <property type="project" value="InterPro"/>
</dbReference>
<dbReference type="Proteomes" id="UP000031937">
    <property type="component" value="Unassembled WGS sequence"/>
</dbReference>
<evidence type="ECO:0008006" key="6">
    <source>
        <dbReference type="Google" id="ProtNLM"/>
    </source>
</evidence>
<accession>A0A0C3R4I7</accession>
<dbReference type="EMBL" id="JPIU01000039">
    <property type="protein sequence ID" value="KIO44335.1"/>
    <property type="molecule type" value="Genomic_DNA"/>
</dbReference>
<evidence type="ECO:0000313" key="4">
    <source>
        <dbReference type="Proteomes" id="UP000031937"/>
    </source>
</evidence>
<dbReference type="Pfam" id="PF04390">
    <property type="entry name" value="LptE"/>
    <property type="match status" value="1"/>
</dbReference>
<evidence type="ECO:0000256" key="1">
    <source>
        <dbReference type="SAM" id="SignalP"/>
    </source>
</evidence>
<reference evidence="2 5" key="1">
    <citation type="submission" date="2014-07" db="EMBL/GenBank/DDBJ databases">
        <title>Porphyromonadaceae bacterium OUH 308042 = ATCC BAA-2681 = DSM 28342 draft genome.</title>
        <authorList>
            <person name="Sydenham T.V."/>
            <person name="Hasman H."/>
            <person name="Justensen U.S."/>
        </authorList>
    </citation>
    <scope>NUCLEOTIDE SEQUENCE [LARGE SCALE GENOMIC DNA]</scope>
    <source>
        <strain evidence="2 5">OUH 308042</strain>
    </source>
</reference>
<dbReference type="InterPro" id="IPR007485">
    <property type="entry name" value="LPS_assembly_LptE"/>
</dbReference>
<dbReference type="RefSeq" id="WP_041503502.1">
    <property type="nucleotide sequence ID" value="NZ_JPIT01000018.1"/>
</dbReference>
<feature type="chain" id="PRO_5043118866" description="Lipopolysaccharide-assembly" evidence="1">
    <location>
        <begin position="22"/>
        <end position="172"/>
    </location>
</feature>
<reference evidence="3 4" key="2">
    <citation type="submission" date="2014-07" db="EMBL/GenBank/DDBJ databases">
        <title>Porphyromonadaceae bacterium OUH 334697 = ATCC BAA-2682 = DSM 28341 draft genome.</title>
        <authorList>
            <person name="Sydenham T.V."/>
            <person name="Hasman H."/>
            <person name="Justesen U.S."/>
        </authorList>
    </citation>
    <scope>NUCLEOTIDE SEQUENCE [LARGE SCALE GENOMIC DNA]</scope>
    <source>
        <strain evidence="3 4">OUH 334697</strain>
    </source>
</reference>
<comment type="caution">
    <text evidence="2">The sequence shown here is derived from an EMBL/GenBank/DDBJ whole genome shotgun (WGS) entry which is preliminary data.</text>
</comment>
<evidence type="ECO:0000313" key="2">
    <source>
        <dbReference type="EMBL" id="KIO44335.1"/>
    </source>
</evidence>
<gene>
    <name evidence="2" type="ORF">BA92_09015</name>
    <name evidence="3" type="ORF">IE90_08305</name>
</gene>
<keyword evidence="1" id="KW-0732">Signal</keyword>
<dbReference type="EMBL" id="JPIT01000018">
    <property type="protein sequence ID" value="KIO45408.1"/>
    <property type="molecule type" value="Genomic_DNA"/>
</dbReference>
<proteinExistence type="predicted"/>
<dbReference type="OrthoDB" id="9790776at2"/>
<protein>
    <recommendedName>
        <fullName evidence="6">Lipopolysaccharide-assembly</fullName>
    </recommendedName>
</protein>
<dbReference type="Proteomes" id="UP000031980">
    <property type="component" value="Unassembled WGS sequence"/>
</dbReference>
<dbReference type="GO" id="GO:0043165">
    <property type="term" value="P:Gram-negative-bacterium-type cell outer membrane assembly"/>
    <property type="evidence" value="ECO:0007669"/>
    <property type="project" value="InterPro"/>
</dbReference>
<dbReference type="AlphaFoldDB" id="A0A0C3R4I7"/>
<evidence type="ECO:0000313" key="5">
    <source>
        <dbReference type="Proteomes" id="UP000031980"/>
    </source>
</evidence>
<dbReference type="PROSITE" id="PS51257">
    <property type="entry name" value="PROKAR_LIPOPROTEIN"/>
    <property type="match status" value="1"/>
</dbReference>
<organism evidence="2 5">
    <name type="scientific">Sanguibacteroides justesenii</name>
    <dbReference type="NCBI Taxonomy" id="1547597"/>
    <lineage>
        <taxon>Bacteria</taxon>
        <taxon>Pseudomonadati</taxon>
        <taxon>Bacteroidota</taxon>
        <taxon>Bacteroidia</taxon>
        <taxon>Bacteroidales</taxon>
        <taxon>Porphyromonadaceae</taxon>
        <taxon>Sanguibacteroides</taxon>
    </lineage>
</organism>
<name>A0A0C3R4I7_9PORP</name>
<evidence type="ECO:0000313" key="3">
    <source>
        <dbReference type="EMBL" id="KIO45408.1"/>
    </source>
</evidence>
<feature type="signal peptide" evidence="1">
    <location>
        <begin position="1"/>
        <end position="21"/>
    </location>
</feature>
<sequence>MIKKIIPVLLLAIGFSGCKLASVSYSFTGAQISPDVKTFSVDYFSNKTAFAPDLGSNFTEALKSYLRSRTNLTEVTNNDGDVRFEGQIVGFSQRPMEIQNNEVAASNRLTIEIRVKYTNTKDETGKSNFDSRFSHYQNYGIDEDYDAIEADLIKKIVDEIIEDVYNKAFVNW</sequence>